<evidence type="ECO:0000256" key="3">
    <source>
        <dbReference type="ARBA" id="ARBA00022692"/>
    </source>
</evidence>
<evidence type="ECO:0000313" key="9">
    <source>
        <dbReference type="Proteomes" id="UP000030161"/>
    </source>
</evidence>
<gene>
    <name evidence="8" type="ORF">MG3_02513</name>
</gene>
<dbReference type="PANTHER" id="PTHR16133:SF0">
    <property type="entry name" value="ZINC_IRON REGULATED TRANSPORTER-RELATED PROTEIN 102B, ISOFORM E"/>
    <property type="match status" value="1"/>
</dbReference>
<dbReference type="GO" id="GO:0000139">
    <property type="term" value="C:Golgi membrane"/>
    <property type="evidence" value="ECO:0007669"/>
    <property type="project" value="UniProtKB-SubCell"/>
</dbReference>
<dbReference type="Proteomes" id="UP000030161">
    <property type="component" value="Unassembled WGS sequence"/>
</dbReference>
<dbReference type="PANTHER" id="PTHR16133">
    <property type="entry name" value="SOLUTE CARRIER FAMILY 39 ZINC TRANSPORTER , MEMBER 9-RELATED"/>
    <property type="match status" value="1"/>
</dbReference>
<dbReference type="AlphaFoldDB" id="A0AB34PSF7"/>
<protein>
    <submittedName>
        <fullName evidence="8">Solute carrier family 39 (Zinc transporter), member 9</fullName>
    </submittedName>
</protein>
<keyword evidence="5" id="KW-0333">Golgi apparatus</keyword>
<keyword evidence="6 7" id="KW-0472">Membrane</keyword>
<evidence type="ECO:0000256" key="5">
    <source>
        <dbReference type="ARBA" id="ARBA00023034"/>
    </source>
</evidence>
<dbReference type="EMBL" id="AJIX01000015">
    <property type="protein sequence ID" value="KGR12436.1"/>
    <property type="molecule type" value="Genomic_DNA"/>
</dbReference>
<comment type="subcellular location">
    <subcellularLocation>
        <location evidence="1">Endomembrane system</location>
        <topology evidence="1">Multi-pass membrane protein</topology>
    </subcellularLocation>
    <subcellularLocation>
        <location evidence="2">Golgi apparatus membrane</location>
    </subcellularLocation>
</comment>
<dbReference type="InterPro" id="IPR045891">
    <property type="entry name" value="ZIP9"/>
</dbReference>
<sequence length="270" mass="29304">MTLVLIALPLVMFVATFVAGILPLKLTVAQHHLKYLSFLSMGILIGTAMMIILPEGIETISHETTDVASYVGLPILLGFLTMYILDCMFSTNVKAQESSVVESVVGSPITLGLIFHGIIDGISLGSSLASGEVMTLIIFAAIIIHKIPTSFSLSTILLQEGTSDSKLYWHILLFALSSPSACWFTFVLIKLVNAKSNLVIGVLFLYSAGTFLFVVNHVMHEFSSNDFYTLPTSVESDTTTVESHSKISRNELILSLIGILIPTLLSFAKE</sequence>
<proteinExistence type="predicted"/>
<comment type="caution">
    <text evidence="8">The sequence shown here is derived from an EMBL/GenBank/DDBJ whole genome shotgun (WGS) entry which is preliminary data.</text>
</comment>
<evidence type="ECO:0000256" key="7">
    <source>
        <dbReference type="SAM" id="Phobius"/>
    </source>
</evidence>
<name>A0AB34PSF7_CANAX</name>
<evidence type="ECO:0000256" key="4">
    <source>
        <dbReference type="ARBA" id="ARBA00022989"/>
    </source>
</evidence>
<dbReference type="GO" id="GO:0046873">
    <property type="term" value="F:metal ion transmembrane transporter activity"/>
    <property type="evidence" value="ECO:0007669"/>
    <property type="project" value="InterPro"/>
</dbReference>
<feature type="transmembrane region" description="Helical" evidence="7">
    <location>
        <begin position="198"/>
        <end position="219"/>
    </location>
</feature>
<evidence type="ECO:0000256" key="6">
    <source>
        <dbReference type="ARBA" id="ARBA00023136"/>
    </source>
</evidence>
<evidence type="ECO:0000313" key="8">
    <source>
        <dbReference type="EMBL" id="KGR12436.1"/>
    </source>
</evidence>
<keyword evidence="4 7" id="KW-1133">Transmembrane helix</keyword>
<feature type="transmembrane region" description="Helical" evidence="7">
    <location>
        <begin position="35"/>
        <end position="55"/>
    </location>
</feature>
<dbReference type="InterPro" id="IPR003689">
    <property type="entry name" value="ZIP"/>
</dbReference>
<organism evidence="8 9">
    <name type="scientific">Candida albicans P78048</name>
    <dbReference type="NCBI Taxonomy" id="1094989"/>
    <lineage>
        <taxon>Eukaryota</taxon>
        <taxon>Fungi</taxon>
        <taxon>Dikarya</taxon>
        <taxon>Ascomycota</taxon>
        <taxon>Saccharomycotina</taxon>
        <taxon>Pichiomycetes</taxon>
        <taxon>Debaryomycetaceae</taxon>
        <taxon>Candida/Lodderomyces clade</taxon>
        <taxon>Candida</taxon>
    </lineage>
</organism>
<feature type="transmembrane region" description="Helical" evidence="7">
    <location>
        <begin position="67"/>
        <end position="85"/>
    </location>
</feature>
<evidence type="ECO:0000256" key="1">
    <source>
        <dbReference type="ARBA" id="ARBA00004127"/>
    </source>
</evidence>
<keyword evidence="3 7" id="KW-0812">Transmembrane</keyword>
<dbReference type="Pfam" id="PF02535">
    <property type="entry name" value="Zip"/>
    <property type="match status" value="2"/>
</dbReference>
<dbReference type="GO" id="GO:0006829">
    <property type="term" value="P:zinc ion transport"/>
    <property type="evidence" value="ECO:0007669"/>
    <property type="project" value="InterPro"/>
</dbReference>
<accession>A0AB34PSF7</accession>
<reference evidence="8 9" key="1">
    <citation type="submission" date="2013-12" db="EMBL/GenBank/DDBJ databases">
        <title>The Genome Sequence of Candida albicans P78048.</title>
        <authorList>
            <consortium name="The Broad Institute Genome Sequencing Platform"/>
            <consortium name="The Broad Institute Genome Sequencing Center for Infectious Disease"/>
            <person name="Cuomo C."/>
            <person name="Bennett R."/>
            <person name="Hirakawa M."/>
            <person name="Noverr M."/>
            <person name="Mitchell A."/>
            <person name="Young S.K."/>
            <person name="Zeng Q."/>
            <person name="Gargeya S."/>
            <person name="Fitzgerald M."/>
            <person name="Abouelleil A."/>
            <person name="Alvarado L."/>
            <person name="Berlin A.M."/>
            <person name="Chapman S.B."/>
            <person name="Dewar J."/>
            <person name="Goldberg J."/>
            <person name="Griggs A."/>
            <person name="Gujja S."/>
            <person name="Hansen M."/>
            <person name="Howarth C."/>
            <person name="Imamovic A."/>
            <person name="Larimer J."/>
            <person name="McCowan C."/>
            <person name="Murphy C."/>
            <person name="Pearson M."/>
            <person name="Priest M."/>
            <person name="Roberts A."/>
            <person name="Saif S."/>
            <person name="Shea T."/>
            <person name="Sykes S."/>
            <person name="Wortman J."/>
            <person name="Nusbaum C."/>
            <person name="Birren B."/>
        </authorList>
    </citation>
    <scope>NUCLEOTIDE SEQUENCE [LARGE SCALE GENOMIC DNA]</scope>
    <source>
        <strain evidence="8 9">P78048</strain>
    </source>
</reference>
<feature type="transmembrane region" description="Helical" evidence="7">
    <location>
        <begin position="167"/>
        <end position="189"/>
    </location>
</feature>
<evidence type="ECO:0000256" key="2">
    <source>
        <dbReference type="ARBA" id="ARBA00004394"/>
    </source>
</evidence>
<feature type="transmembrane region" description="Helical" evidence="7">
    <location>
        <begin position="129"/>
        <end position="147"/>
    </location>
</feature>
<feature type="transmembrane region" description="Helical" evidence="7">
    <location>
        <begin position="252"/>
        <end position="268"/>
    </location>
</feature>